<evidence type="ECO:0000313" key="1">
    <source>
        <dbReference type="EMBL" id="KAK7032247.1"/>
    </source>
</evidence>
<dbReference type="EMBL" id="JAYKXP010000066">
    <property type="protein sequence ID" value="KAK7032247.1"/>
    <property type="molecule type" value="Genomic_DNA"/>
</dbReference>
<dbReference type="AlphaFoldDB" id="A0AAW0C0Y7"/>
<dbReference type="PROSITE" id="PS00109">
    <property type="entry name" value="PROTEIN_KINASE_TYR"/>
    <property type="match status" value="1"/>
</dbReference>
<evidence type="ECO:0008006" key="3">
    <source>
        <dbReference type="Google" id="ProtNLM"/>
    </source>
</evidence>
<dbReference type="Proteomes" id="UP001383192">
    <property type="component" value="Unassembled WGS sequence"/>
</dbReference>
<protein>
    <recommendedName>
        <fullName evidence="3">Non-specific serine/threonine protein kinase</fullName>
    </recommendedName>
</protein>
<name>A0AAW0C0Y7_9AGAR</name>
<dbReference type="GO" id="GO:0004672">
    <property type="term" value="F:protein kinase activity"/>
    <property type="evidence" value="ECO:0007669"/>
    <property type="project" value="InterPro"/>
</dbReference>
<dbReference type="SUPFAM" id="SSF56112">
    <property type="entry name" value="Protein kinase-like (PK-like)"/>
    <property type="match status" value="1"/>
</dbReference>
<sequence>MVDQGTLLGFYGAVWNGHAIRAEPLTPMFDLSTHSSYERVRDQIASSLDAFVECVGTIGEHYRKLDAEGNAKTSHQQASQARRFPYLTSYEIDTRKIHVTFTERLYDSKRLFRVIDDSQASCEYVVKFSKRYSEDAHRFLASKGFAPKLLQCKLIPGGWFAVLMERSAYTLFNDFCGYRELVKQKLTEAIQLLHGNELVHGDIRSINLLVDEGSLSLVTSKYIFWISTGLDVWERPSIP</sequence>
<evidence type="ECO:0000313" key="2">
    <source>
        <dbReference type="Proteomes" id="UP001383192"/>
    </source>
</evidence>
<keyword evidence="2" id="KW-1185">Reference proteome</keyword>
<dbReference type="InterPro" id="IPR008266">
    <property type="entry name" value="Tyr_kinase_AS"/>
</dbReference>
<dbReference type="InterPro" id="IPR011009">
    <property type="entry name" value="Kinase-like_dom_sf"/>
</dbReference>
<organism evidence="1 2">
    <name type="scientific">Paramarasmius palmivorus</name>
    <dbReference type="NCBI Taxonomy" id="297713"/>
    <lineage>
        <taxon>Eukaryota</taxon>
        <taxon>Fungi</taxon>
        <taxon>Dikarya</taxon>
        <taxon>Basidiomycota</taxon>
        <taxon>Agaricomycotina</taxon>
        <taxon>Agaricomycetes</taxon>
        <taxon>Agaricomycetidae</taxon>
        <taxon>Agaricales</taxon>
        <taxon>Marasmiineae</taxon>
        <taxon>Marasmiaceae</taxon>
        <taxon>Paramarasmius</taxon>
    </lineage>
</organism>
<comment type="caution">
    <text evidence="1">The sequence shown here is derived from an EMBL/GenBank/DDBJ whole genome shotgun (WGS) entry which is preliminary data.</text>
</comment>
<gene>
    <name evidence="1" type="ORF">VNI00_013205</name>
</gene>
<proteinExistence type="predicted"/>
<reference evidence="1 2" key="1">
    <citation type="submission" date="2024-01" db="EMBL/GenBank/DDBJ databases">
        <title>A draft genome for a cacao thread blight-causing isolate of Paramarasmius palmivorus.</title>
        <authorList>
            <person name="Baruah I.K."/>
            <person name="Bukari Y."/>
            <person name="Amoako-Attah I."/>
            <person name="Meinhardt L.W."/>
            <person name="Bailey B.A."/>
            <person name="Cohen S.P."/>
        </authorList>
    </citation>
    <scope>NUCLEOTIDE SEQUENCE [LARGE SCALE GENOMIC DNA]</scope>
    <source>
        <strain evidence="1 2">GH-12</strain>
    </source>
</reference>
<accession>A0AAW0C0Y7</accession>